<protein>
    <recommendedName>
        <fullName evidence="4">SWI5-dependent HO expression protein 3</fullName>
    </recommendedName>
</protein>
<feature type="region of interest" description="Disordered" evidence="2">
    <location>
        <begin position="1"/>
        <end position="32"/>
    </location>
</feature>
<feature type="coiled-coil region" evidence="1">
    <location>
        <begin position="264"/>
        <end position="365"/>
    </location>
</feature>
<feature type="compositionally biased region" description="Basic and acidic residues" evidence="2">
    <location>
        <begin position="461"/>
        <end position="473"/>
    </location>
</feature>
<proteinExistence type="predicted"/>
<evidence type="ECO:0000313" key="3">
    <source>
        <dbReference type="EMBL" id="EGO22583.1"/>
    </source>
</evidence>
<feature type="region of interest" description="Disordered" evidence="2">
    <location>
        <begin position="454"/>
        <end position="498"/>
    </location>
</feature>
<dbReference type="OrthoDB" id="6088208at2759"/>
<reference evidence="3" key="1">
    <citation type="submission" date="2011-04" db="EMBL/GenBank/DDBJ databases">
        <title>Evolution of plant cell wall degrading machinery underlies the functional diversity of forest fungi.</title>
        <authorList>
            <consortium name="US DOE Joint Genome Institute (JGI-PGF)"/>
            <person name="Eastwood D.C."/>
            <person name="Floudas D."/>
            <person name="Binder M."/>
            <person name="Majcherczyk A."/>
            <person name="Schneider P."/>
            <person name="Aerts A."/>
            <person name="Asiegbu F.O."/>
            <person name="Baker S.E."/>
            <person name="Barry K."/>
            <person name="Bendiksby M."/>
            <person name="Blumentritt M."/>
            <person name="Coutinho P.M."/>
            <person name="Cullen D."/>
            <person name="Cullen D."/>
            <person name="Gathman A."/>
            <person name="Goodell B."/>
            <person name="Henrissat B."/>
            <person name="Ihrmark K."/>
            <person name="Kauserud H."/>
            <person name="Kohler A."/>
            <person name="LaButti K."/>
            <person name="Lapidus A."/>
            <person name="Lavin J.L."/>
            <person name="Lee Y.-H."/>
            <person name="Lindquist E."/>
            <person name="Lilly W."/>
            <person name="Lucas S."/>
            <person name="Morin E."/>
            <person name="Murat C."/>
            <person name="Oguiza J.A."/>
            <person name="Park J."/>
            <person name="Pisabarro A.G."/>
            <person name="Riley R."/>
            <person name="Rosling A."/>
            <person name="Salamov A."/>
            <person name="Schmidt O."/>
            <person name="Schmutz J."/>
            <person name="Skrede I."/>
            <person name="Stenlid J."/>
            <person name="Wiebenga A."/>
            <person name="Xie X."/>
            <person name="Kues U."/>
            <person name="Hibbett D.S."/>
            <person name="Hoffmeister D."/>
            <person name="Hogberg N."/>
            <person name="Martin F."/>
            <person name="Grigoriev I.V."/>
            <person name="Watkinson S.C."/>
        </authorList>
    </citation>
    <scope>NUCLEOTIDE SEQUENCE</scope>
    <source>
        <strain evidence="3">S7.9</strain>
    </source>
</reference>
<sequence>MPNSISLGSPFLSSRPLSRPSSRTSVQSARAISPSVPIDDSVAVRNQVSSLKHSIRQKQAQLHTLENVILRGPRPLPPGFMSSPPHSPVEVLDISSPPSYCSSRPPSYDSSPKVKRRSSFDVLHGLAGPESSLPLPRRDGNGIASMKQDGIREGIPMDFGPSSSTPTAYKRISSPTRTLSRIPKASVGNARALADEGSTPRRRSPSVPPIDANAANSSSSTLSPSTPSLQPPASPNRRISLTPGGTTRVLADLQTGVSNAKHALENTKGQLRVSQRTVAQLTRQTEDLKESRERLRLENEGLNNVVARKERLLQELLERARKAEAEAATLKSQLKSETATSKKSLREMETALAESSALSQKCEREYITLRDSLKSMTESWKTDTGRLREEMRKREEKSRKEMESVGKKYKLLLEEVKAAETDRETIKSLRSEDDTVRKQIEDSFRQEIGQLKQQVESFSQKSEKSNRTADHLSGELARLRRLMQTADQSAPPPSVDGT</sequence>
<evidence type="ECO:0008006" key="4">
    <source>
        <dbReference type="Google" id="ProtNLM"/>
    </source>
</evidence>
<gene>
    <name evidence="3" type="ORF">SERLADRAFT_473602</name>
</gene>
<name>F8P352_SERL9</name>
<feature type="region of interest" description="Disordered" evidence="2">
    <location>
        <begin position="76"/>
        <end position="244"/>
    </location>
</feature>
<feature type="compositionally biased region" description="Polar residues" evidence="2">
    <location>
        <begin position="161"/>
        <end position="179"/>
    </location>
</feature>
<dbReference type="PANTHER" id="PTHR18937">
    <property type="entry name" value="STRUCTURAL MAINTENANCE OF CHROMOSOMES SMC FAMILY MEMBER"/>
    <property type="match status" value="1"/>
</dbReference>
<dbReference type="AlphaFoldDB" id="F8P352"/>
<organism>
    <name type="scientific">Serpula lacrymans var. lacrymans (strain S7.9)</name>
    <name type="common">Dry rot fungus</name>
    <dbReference type="NCBI Taxonomy" id="578457"/>
    <lineage>
        <taxon>Eukaryota</taxon>
        <taxon>Fungi</taxon>
        <taxon>Dikarya</taxon>
        <taxon>Basidiomycota</taxon>
        <taxon>Agaricomycotina</taxon>
        <taxon>Agaricomycetes</taxon>
        <taxon>Agaricomycetidae</taxon>
        <taxon>Boletales</taxon>
        <taxon>Coniophorineae</taxon>
        <taxon>Serpulaceae</taxon>
        <taxon>Serpula</taxon>
    </lineage>
</organism>
<dbReference type="RefSeq" id="XP_007321121.1">
    <property type="nucleotide sequence ID" value="XM_007321059.1"/>
</dbReference>
<dbReference type="Proteomes" id="UP000008064">
    <property type="component" value="Unassembled WGS sequence"/>
</dbReference>
<evidence type="ECO:0000256" key="2">
    <source>
        <dbReference type="SAM" id="MobiDB-lite"/>
    </source>
</evidence>
<dbReference type="EMBL" id="GL945437">
    <property type="protein sequence ID" value="EGO22583.1"/>
    <property type="molecule type" value="Genomic_DNA"/>
</dbReference>
<dbReference type="HOGENOM" id="CLU_049220_0_0_1"/>
<dbReference type="GeneID" id="18820332"/>
<feature type="compositionally biased region" description="Low complexity" evidence="2">
    <location>
        <begin position="95"/>
        <end position="111"/>
    </location>
</feature>
<dbReference type="KEGG" id="sla:SERLADRAFT_473602"/>
<keyword evidence="1" id="KW-0175">Coiled coil</keyword>
<accession>F8P352</accession>
<feature type="compositionally biased region" description="Low complexity" evidence="2">
    <location>
        <begin position="1"/>
        <end position="25"/>
    </location>
</feature>
<evidence type="ECO:0000256" key="1">
    <source>
        <dbReference type="SAM" id="Coils"/>
    </source>
</evidence>
<feature type="compositionally biased region" description="Low complexity" evidence="2">
    <location>
        <begin position="212"/>
        <end position="228"/>
    </location>
</feature>